<dbReference type="OrthoDB" id="4843387at2759"/>
<name>A0A9J6GX46_HAELO</name>
<keyword evidence="2" id="KW-1185">Reference proteome</keyword>
<dbReference type="Gene3D" id="3.30.420.10">
    <property type="entry name" value="Ribonuclease H-like superfamily/Ribonuclease H"/>
    <property type="match status" value="1"/>
</dbReference>
<evidence type="ECO:0000313" key="2">
    <source>
        <dbReference type="Proteomes" id="UP000821853"/>
    </source>
</evidence>
<dbReference type="AlphaFoldDB" id="A0A9J6GX46"/>
<evidence type="ECO:0000313" key="1">
    <source>
        <dbReference type="EMBL" id="KAH9378828.1"/>
    </source>
</evidence>
<dbReference type="Proteomes" id="UP000821853">
    <property type="component" value="Unassembled WGS sequence"/>
</dbReference>
<reference evidence="1 2" key="1">
    <citation type="journal article" date="2020" name="Cell">
        <title>Large-Scale Comparative Analyses of Tick Genomes Elucidate Their Genetic Diversity and Vector Capacities.</title>
        <authorList>
            <consortium name="Tick Genome and Microbiome Consortium (TIGMIC)"/>
            <person name="Jia N."/>
            <person name="Wang J."/>
            <person name="Shi W."/>
            <person name="Du L."/>
            <person name="Sun Y."/>
            <person name="Zhan W."/>
            <person name="Jiang J.F."/>
            <person name="Wang Q."/>
            <person name="Zhang B."/>
            <person name="Ji P."/>
            <person name="Bell-Sakyi L."/>
            <person name="Cui X.M."/>
            <person name="Yuan T.T."/>
            <person name="Jiang B.G."/>
            <person name="Yang W.F."/>
            <person name="Lam T.T."/>
            <person name="Chang Q.C."/>
            <person name="Ding S.J."/>
            <person name="Wang X.J."/>
            <person name="Zhu J.G."/>
            <person name="Ruan X.D."/>
            <person name="Zhao L."/>
            <person name="Wei J.T."/>
            <person name="Ye R.Z."/>
            <person name="Que T.C."/>
            <person name="Du C.H."/>
            <person name="Zhou Y.H."/>
            <person name="Cheng J.X."/>
            <person name="Dai P.F."/>
            <person name="Guo W.B."/>
            <person name="Han X.H."/>
            <person name="Huang E.J."/>
            <person name="Li L.F."/>
            <person name="Wei W."/>
            <person name="Gao Y.C."/>
            <person name="Liu J.Z."/>
            <person name="Shao H.Z."/>
            <person name="Wang X."/>
            <person name="Wang C.C."/>
            <person name="Yang T.C."/>
            <person name="Huo Q.B."/>
            <person name="Li W."/>
            <person name="Chen H.Y."/>
            <person name="Chen S.E."/>
            <person name="Zhou L.G."/>
            <person name="Ni X.B."/>
            <person name="Tian J.H."/>
            <person name="Sheng Y."/>
            <person name="Liu T."/>
            <person name="Pan Y.S."/>
            <person name="Xia L.Y."/>
            <person name="Li J."/>
            <person name="Zhao F."/>
            <person name="Cao W.C."/>
        </authorList>
    </citation>
    <scope>NUCLEOTIDE SEQUENCE [LARGE SCALE GENOMIC DNA]</scope>
    <source>
        <strain evidence="1">HaeL-2018</strain>
    </source>
</reference>
<gene>
    <name evidence="1" type="ORF">HPB48_010820</name>
</gene>
<dbReference type="GO" id="GO:0003676">
    <property type="term" value="F:nucleic acid binding"/>
    <property type="evidence" value="ECO:0007669"/>
    <property type="project" value="InterPro"/>
</dbReference>
<dbReference type="VEuPathDB" id="VectorBase:HLOH_056127"/>
<protein>
    <submittedName>
        <fullName evidence="1">Uncharacterized protein</fullName>
    </submittedName>
</protein>
<dbReference type="EMBL" id="JABSTR010000009">
    <property type="protein sequence ID" value="KAH9378828.1"/>
    <property type="molecule type" value="Genomic_DNA"/>
</dbReference>
<proteinExistence type="predicted"/>
<comment type="caution">
    <text evidence="1">The sequence shown here is derived from an EMBL/GenBank/DDBJ whole genome shotgun (WGS) entry which is preliminary data.</text>
</comment>
<accession>A0A9J6GX46</accession>
<sequence length="182" mass="20840">MTGERYADVIETVVLPYALDGPFPDGLYHFQQYGSSGHTARVVKERLESLGIPISDWPARTPDSNINVWGRMKKNLFMEPGLTTASPDQLWQAGKRGWNRLRDDPMVVDQVLQIPPPRIQWFNEVGGGATRYLVRQLLQAPLPSTVQCYPFPDTPFHPVSWFMTGAWVPLSMRQDCQRDYYK</sequence>
<dbReference type="InterPro" id="IPR036397">
    <property type="entry name" value="RNaseH_sf"/>
</dbReference>
<organism evidence="1 2">
    <name type="scientific">Haemaphysalis longicornis</name>
    <name type="common">Bush tick</name>
    <dbReference type="NCBI Taxonomy" id="44386"/>
    <lineage>
        <taxon>Eukaryota</taxon>
        <taxon>Metazoa</taxon>
        <taxon>Ecdysozoa</taxon>
        <taxon>Arthropoda</taxon>
        <taxon>Chelicerata</taxon>
        <taxon>Arachnida</taxon>
        <taxon>Acari</taxon>
        <taxon>Parasitiformes</taxon>
        <taxon>Ixodida</taxon>
        <taxon>Ixodoidea</taxon>
        <taxon>Ixodidae</taxon>
        <taxon>Haemaphysalinae</taxon>
        <taxon>Haemaphysalis</taxon>
    </lineage>
</organism>